<organism evidence="3 4">
    <name type="scientific">Lagenidium giganteum</name>
    <dbReference type="NCBI Taxonomy" id="4803"/>
    <lineage>
        <taxon>Eukaryota</taxon>
        <taxon>Sar</taxon>
        <taxon>Stramenopiles</taxon>
        <taxon>Oomycota</taxon>
        <taxon>Peronosporomycetes</taxon>
        <taxon>Pythiales</taxon>
        <taxon>Pythiaceae</taxon>
    </lineage>
</organism>
<keyword evidence="1" id="KW-0812">Transmembrane</keyword>
<keyword evidence="1" id="KW-1133">Transmembrane helix</keyword>
<keyword evidence="1" id="KW-0472">Membrane</keyword>
<evidence type="ECO:0000313" key="4">
    <source>
        <dbReference type="Proteomes" id="UP001146120"/>
    </source>
</evidence>
<keyword evidence="4" id="KW-1185">Reference proteome</keyword>
<dbReference type="Gene3D" id="3.80.10.10">
    <property type="entry name" value="Ribonuclease Inhibitor"/>
    <property type="match status" value="1"/>
</dbReference>
<feature type="transmembrane region" description="Helical" evidence="1">
    <location>
        <begin position="224"/>
        <end position="246"/>
    </location>
</feature>
<dbReference type="EMBL" id="DAKRPA010000134">
    <property type="protein sequence ID" value="DAZ97460.1"/>
    <property type="molecule type" value="Genomic_DNA"/>
</dbReference>
<feature type="transmembrane region" description="Helical" evidence="1">
    <location>
        <begin position="387"/>
        <end position="408"/>
    </location>
</feature>
<sequence>MYIIHRKHKPSNAVAPVPSTADVPRNPRDTFVDVFGHLGYAMVVAFLFSAGAMFCQAYVQLYPTDVANALMDTTHLDDGQFWLLLDPEPINATFAVLTLVLFGIGYLLLVLLMIFFRSRALGGHGVVPASIIRRMSIQCGIDVVAATAVSASESASTSSSTSTSKTKRASLLPVNRITEYFKTLPVTTDLVHEFTAINGIYHRYFSAAYDLPKLSFQTATLQSYLAKGFPTQIVFFYASLLTLNWVVSFHRFQSQDVDHRLSIPRIFYLFDLFFAVFAPAAVLLFSYQYFRMDREVFATKVETLAPGRFDRVARLFADPIQIAVFRGAFSSLQLSTPGIIAIKFGLNFLSIYKWKKIIFYLINVNDLSMRMGLKALRQRHTPRSWRHIAIGIVFFLTTGVGVLLYTALAVTTTTRRCAPFPECPMFVYQWDISASDDQCPCLAYIDVEMMPRTWQEWVQPKPTAERLALIAAPGYLMMVQIINRAVPELPIELRNCTNLDQLILIYTKTRHIPDWASEFTKLHYFHIESDFTNRSVVYMPPNLFSEMKEIRFIQTGGIPHLQDPYPSLVGLKQLRVLVISLPHSLRTLPVFDGLDSLTTLYILDALHVTKLPSISKLPNLKTFSLIYRNEMCCNGYITGQCDLEDIQCQPHKGEPLVQCVDERIPTKEYRMISQTGGMVCGTIGTTDLKDHVRTFENTDIACGGQMYKRCFVGNRTGMCYNGQMKAIYCDIYKEFEQMRRLQIARGIGDPCDIEKEAWLGCGL</sequence>
<comment type="caution">
    <text evidence="3">The sequence shown here is derived from an EMBL/GenBank/DDBJ whole genome shotgun (WGS) entry which is preliminary data.</text>
</comment>
<feature type="domain" description="WLGC" evidence="2">
    <location>
        <begin position="699"/>
        <end position="761"/>
    </location>
</feature>
<protein>
    <recommendedName>
        <fullName evidence="2">WLGC domain-containing protein</fullName>
    </recommendedName>
</protein>
<feature type="transmembrane region" description="Helical" evidence="1">
    <location>
        <begin position="266"/>
        <end position="290"/>
    </location>
</feature>
<dbReference type="InterPro" id="IPR032675">
    <property type="entry name" value="LRR_dom_sf"/>
</dbReference>
<dbReference type="Pfam" id="PF26605">
    <property type="entry name" value="WLGC"/>
    <property type="match status" value="1"/>
</dbReference>
<evidence type="ECO:0000256" key="1">
    <source>
        <dbReference type="SAM" id="Phobius"/>
    </source>
</evidence>
<evidence type="ECO:0000259" key="2">
    <source>
        <dbReference type="Pfam" id="PF26605"/>
    </source>
</evidence>
<dbReference type="Proteomes" id="UP001146120">
    <property type="component" value="Unassembled WGS sequence"/>
</dbReference>
<name>A0AAV2YR96_9STRA</name>
<dbReference type="SUPFAM" id="SSF52058">
    <property type="entry name" value="L domain-like"/>
    <property type="match status" value="1"/>
</dbReference>
<dbReference type="InterPro" id="IPR058256">
    <property type="entry name" value="WLGC"/>
</dbReference>
<gene>
    <name evidence="3" type="ORF">N0F65_009943</name>
</gene>
<feature type="transmembrane region" description="Helical" evidence="1">
    <location>
        <begin position="38"/>
        <end position="59"/>
    </location>
</feature>
<evidence type="ECO:0000313" key="3">
    <source>
        <dbReference type="EMBL" id="DAZ97460.1"/>
    </source>
</evidence>
<reference evidence="3" key="1">
    <citation type="submission" date="2022-11" db="EMBL/GenBank/DDBJ databases">
        <authorList>
            <person name="Morgan W.R."/>
            <person name="Tartar A."/>
        </authorList>
    </citation>
    <scope>NUCLEOTIDE SEQUENCE</scope>
    <source>
        <strain evidence="3">ARSEF 373</strain>
    </source>
</reference>
<feature type="transmembrane region" description="Helical" evidence="1">
    <location>
        <begin position="92"/>
        <end position="116"/>
    </location>
</feature>
<reference evidence="3" key="2">
    <citation type="journal article" date="2023" name="Microbiol Resour">
        <title>Decontamination and Annotation of the Draft Genome Sequence of the Oomycete Lagenidium giganteum ARSEF 373.</title>
        <authorList>
            <person name="Morgan W.R."/>
            <person name="Tartar A."/>
        </authorList>
    </citation>
    <scope>NUCLEOTIDE SEQUENCE</scope>
    <source>
        <strain evidence="3">ARSEF 373</strain>
    </source>
</reference>
<proteinExistence type="predicted"/>
<accession>A0AAV2YR96</accession>
<dbReference type="AlphaFoldDB" id="A0AAV2YR96"/>